<feature type="region of interest" description="Disordered" evidence="1">
    <location>
        <begin position="169"/>
        <end position="238"/>
    </location>
</feature>
<protein>
    <submittedName>
        <fullName evidence="2">Uncharacterized protein</fullName>
    </submittedName>
</protein>
<sequence length="318" mass="34536">MHRHDVVGYLAPIISLRFSGLRKHPADATSGAGVCASCLRERLSAFAVAQAQAQRDRRRPDAEPDVPFPRSVSPYLSRRKSDTSAAVCRTHGRRQRFHSASQVGADEERKSKRVGFTSLLFGIFRSKSERTGPVPGVAPICDPIVPIDSSCSVPSPSWFSADFFTGRRDKNVGTSSIDGNNGGSRPRRTRGNRGRGMSPARHSGNEDRVGSSGYSSESSQGRTQTAGRTPAQVQRSGGRAAAARCKGVSGLKFCLSPLVRASPSRYRSQKRLPPEIVVAGESRVPVPVRPHLSATTSFYKNRSRKLADFGRYNYGPTH</sequence>
<dbReference type="Proteomes" id="UP001153555">
    <property type="component" value="Unassembled WGS sequence"/>
</dbReference>
<dbReference type="AlphaFoldDB" id="A0A9N7N2A2"/>
<dbReference type="EMBL" id="CACSLK010020742">
    <property type="protein sequence ID" value="CAA0820684.1"/>
    <property type="molecule type" value="Genomic_DNA"/>
</dbReference>
<feature type="compositionally biased region" description="Low complexity" evidence="1">
    <location>
        <begin position="210"/>
        <end position="221"/>
    </location>
</feature>
<reference evidence="2" key="1">
    <citation type="submission" date="2019-12" db="EMBL/GenBank/DDBJ databases">
        <authorList>
            <person name="Scholes J."/>
        </authorList>
    </citation>
    <scope>NUCLEOTIDE SEQUENCE</scope>
</reference>
<feature type="compositionally biased region" description="Polar residues" evidence="1">
    <location>
        <begin position="222"/>
        <end position="235"/>
    </location>
</feature>
<gene>
    <name evidence="2" type="ORF">SHERM_18686</name>
</gene>
<dbReference type="PANTHER" id="PTHR35486:SF1">
    <property type="entry name" value="OS02G0689500 PROTEIN"/>
    <property type="match status" value="1"/>
</dbReference>
<organism evidence="2 3">
    <name type="scientific">Striga hermonthica</name>
    <name type="common">Purple witchweed</name>
    <name type="synonym">Buchnera hermonthica</name>
    <dbReference type="NCBI Taxonomy" id="68872"/>
    <lineage>
        <taxon>Eukaryota</taxon>
        <taxon>Viridiplantae</taxon>
        <taxon>Streptophyta</taxon>
        <taxon>Embryophyta</taxon>
        <taxon>Tracheophyta</taxon>
        <taxon>Spermatophyta</taxon>
        <taxon>Magnoliopsida</taxon>
        <taxon>eudicotyledons</taxon>
        <taxon>Gunneridae</taxon>
        <taxon>Pentapetalae</taxon>
        <taxon>asterids</taxon>
        <taxon>lamiids</taxon>
        <taxon>Lamiales</taxon>
        <taxon>Orobanchaceae</taxon>
        <taxon>Buchnereae</taxon>
        <taxon>Striga</taxon>
    </lineage>
</organism>
<proteinExistence type="predicted"/>
<dbReference type="PANTHER" id="PTHR35486">
    <property type="entry name" value="EXPRESSED PROTEIN"/>
    <property type="match status" value="1"/>
</dbReference>
<evidence type="ECO:0000313" key="3">
    <source>
        <dbReference type="Proteomes" id="UP001153555"/>
    </source>
</evidence>
<accession>A0A9N7N2A2</accession>
<keyword evidence="3" id="KW-1185">Reference proteome</keyword>
<evidence type="ECO:0000313" key="2">
    <source>
        <dbReference type="EMBL" id="CAA0820684.1"/>
    </source>
</evidence>
<dbReference type="OrthoDB" id="688025at2759"/>
<name>A0A9N7N2A2_STRHE</name>
<evidence type="ECO:0000256" key="1">
    <source>
        <dbReference type="SAM" id="MobiDB-lite"/>
    </source>
</evidence>
<comment type="caution">
    <text evidence="2">The sequence shown here is derived from an EMBL/GenBank/DDBJ whole genome shotgun (WGS) entry which is preliminary data.</text>
</comment>
<feature type="region of interest" description="Disordered" evidence="1">
    <location>
        <begin position="51"/>
        <end position="86"/>
    </location>
</feature>